<name>C1H2P2_PARBA</name>
<protein>
    <submittedName>
        <fullName evidence="2">Uncharacterized protein</fullName>
    </submittedName>
</protein>
<dbReference type="Proteomes" id="UP000002059">
    <property type="component" value="Partially assembled WGS sequence"/>
</dbReference>
<dbReference type="KEGG" id="pbl:PAAG_05035"/>
<dbReference type="AlphaFoldDB" id="C1H2P2"/>
<dbReference type="eggNOG" id="ENOG502RMXQ">
    <property type="taxonomic scope" value="Eukaryota"/>
</dbReference>
<evidence type="ECO:0000313" key="2">
    <source>
        <dbReference type="EMBL" id="EEH33986.2"/>
    </source>
</evidence>
<dbReference type="VEuPathDB" id="FungiDB:PAAG_05035"/>
<feature type="region of interest" description="Disordered" evidence="1">
    <location>
        <begin position="168"/>
        <end position="206"/>
    </location>
</feature>
<gene>
    <name evidence="2" type="ORF">PAAG_05035</name>
</gene>
<evidence type="ECO:0000313" key="3">
    <source>
        <dbReference type="Proteomes" id="UP000002059"/>
    </source>
</evidence>
<dbReference type="EMBL" id="KN294004">
    <property type="protein sequence ID" value="EEH33986.2"/>
    <property type="molecule type" value="Genomic_DNA"/>
</dbReference>
<organism evidence="2 3">
    <name type="scientific">Paracoccidioides lutzii (strain ATCC MYA-826 / Pb01)</name>
    <name type="common">Paracoccidioides brasiliensis</name>
    <dbReference type="NCBI Taxonomy" id="502779"/>
    <lineage>
        <taxon>Eukaryota</taxon>
        <taxon>Fungi</taxon>
        <taxon>Dikarya</taxon>
        <taxon>Ascomycota</taxon>
        <taxon>Pezizomycotina</taxon>
        <taxon>Eurotiomycetes</taxon>
        <taxon>Eurotiomycetidae</taxon>
        <taxon>Onygenales</taxon>
        <taxon>Ajellomycetaceae</taxon>
        <taxon>Paracoccidioides</taxon>
    </lineage>
</organism>
<dbReference type="GeneID" id="9096278"/>
<keyword evidence="3" id="KW-1185">Reference proteome</keyword>
<feature type="compositionally biased region" description="Acidic residues" evidence="1">
    <location>
        <begin position="197"/>
        <end position="206"/>
    </location>
</feature>
<dbReference type="RefSeq" id="XP_002792899.2">
    <property type="nucleotide sequence ID" value="XM_002792853.2"/>
</dbReference>
<sequence length="206" mass="23107">MVDGGSTPDDKPWISENITHPLPENEYLYHDLSMSYDNDISDFKLQYTLISFFPYDVDPTVVRKYPEAPLKPFLLSPNFDLPSTQECEVDAQPDSGRHQNADVRDCLTTGPLQAGMLNFTQTNYPTLSLIHQNATPSLSDVRHHARSFSVLNFEVASLEGNQIQSGPVEQEGFNELPSTTEPRYSTVVGEKRRVEENEAAADDPMV</sequence>
<evidence type="ECO:0000256" key="1">
    <source>
        <dbReference type="SAM" id="MobiDB-lite"/>
    </source>
</evidence>
<reference evidence="2 3" key="1">
    <citation type="journal article" date="2011" name="PLoS Genet.">
        <title>Comparative genomic analysis of human fungal pathogens causing paracoccidioidomycosis.</title>
        <authorList>
            <person name="Desjardins C.A."/>
            <person name="Champion M.D."/>
            <person name="Holder J.W."/>
            <person name="Muszewska A."/>
            <person name="Goldberg J."/>
            <person name="Bailao A.M."/>
            <person name="Brigido M.M."/>
            <person name="Ferreira M.E."/>
            <person name="Garcia A.M."/>
            <person name="Grynberg M."/>
            <person name="Gujja S."/>
            <person name="Heiman D.I."/>
            <person name="Henn M.R."/>
            <person name="Kodira C.D."/>
            <person name="Leon-Narvaez H."/>
            <person name="Longo L.V."/>
            <person name="Ma L.J."/>
            <person name="Malavazi I."/>
            <person name="Matsuo A.L."/>
            <person name="Morais F.V."/>
            <person name="Pereira M."/>
            <person name="Rodriguez-Brito S."/>
            <person name="Sakthikumar S."/>
            <person name="Salem-Izacc S.M."/>
            <person name="Sykes S.M."/>
            <person name="Teixeira M.M."/>
            <person name="Vallejo M.C."/>
            <person name="Walter M.E."/>
            <person name="Yandava C."/>
            <person name="Young S."/>
            <person name="Zeng Q."/>
            <person name="Zucker J."/>
            <person name="Felipe M.S."/>
            <person name="Goldman G.H."/>
            <person name="Haas B.J."/>
            <person name="McEwen J.G."/>
            <person name="Nino-Vega G."/>
            <person name="Puccia R."/>
            <person name="San-Blas G."/>
            <person name="Soares C.M."/>
            <person name="Birren B.W."/>
            <person name="Cuomo C.A."/>
        </authorList>
    </citation>
    <scope>NUCLEOTIDE SEQUENCE [LARGE SCALE GENOMIC DNA]</scope>
    <source>
        <strain evidence="3">ATCC MYA-826 / Pb01</strain>
    </source>
</reference>
<proteinExistence type="predicted"/>
<accession>C1H2P2</accession>
<dbReference type="HOGENOM" id="CLU_1332305_0_0_1"/>